<gene>
    <name evidence="1" type="ORF">C5167_039609</name>
</gene>
<evidence type="ECO:0000313" key="1">
    <source>
        <dbReference type="EMBL" id="RZC46665.1"/>
    </source>
</evidence>
<name>A0A4Y7IGU6_PAPSO</name>
<dbReference type="Gramene" id="RZC46665">
    <property type="protein sequence ID" value="RZC46665"/>
    <property type="gene ID" value="C5167_039609"/>
</dbReference>
<proteinExistence type="predicted"/>
<protein>
    <submittedName>
        <fullName evidence="1">Uncharacterized protein</fullName>
    </submittedName>
</protein>
<organism evidence="1 2">
    <name type="scientific">Papaver somniferum</name>
    <name type="common">Opium poppy</name>
    <dbReference type="NCBI Taxonomy" id="3469"/>
    <lineage>
        <taxon>Eukaryota</taxon>
        <taxon>Viridiplantae</taxon>
        <taxon>Streptophyta</taxon>
        <taxon>Embryophyta</taxon>
        <taxon>Tracheophyta</taxon>
        <taxon>Spermatophyta</taxon>
        <taxon>Magnoliopsida</taxon>
        <taxon>Ranunculales</taxon>
        <taxon>Papaveraceae</taxon>
        <taxon>Papaveroideae</taxon>
        <taxon>Papaver</taxon>
    </lineage>
</organism>
<dbReference type="Proteomes" id="UP000316621">
    <property type="component" value="Chromosome 1"/>
</dbReference>
<sequence>MLTRFDIGLGVTNNLNLKTQFGFDFDLGVTKNLNLKTQILYRIVDYKNYDEMKYVVSTGSNAYISKPLAETSDEDLIPTMTRGNRWDYVGDEVDAQLASRRSTLMELVQMECQLQEDLNLETDPYPLLQAKFFINILAEPAEVVTECSVPNIRSIPTYEAHLHSFPHWIESILPDISVGCWRWQRSKSRKVPKEHTSTSVHQISWTGKFFAAI</sequence>
<dbReference type="AlphaFoldDB" id="A0A4Y7IGU6"/>
<evidence type="ECO:0000313" key="2">
    <source>
        <dbReference type="Proteomes" id="UP000316621"/>
    </source>
</evidence>
<dbReference type="STRING" id="3469.A0A4Y7IGU6"/>
<keyword evidence="2" id="KW-1185">Reference proteome</keyword>
<reference evidence="1 2" key="1">
    <citation type="journal article" date="2018" name="Science">
        <title>The opium poppy genome and morphinan production.</title>
        <authorList>
            <person name="Guo L."/>
            <person name="Winzer T."/>
            <person name="Yang X."/>
            <person name="Li Y."/>
            <person name="Ning Z."/>
            <person name="He Z."/>
            <person name="Teodor R."/>
            <person name="Lu Y."/>
            <person name="Bowser T.A."/>
            <person name="Graham I.A."/>
            <person name="Ye K."/>
        </authorList>
    </citation>
    <scope>NUCLEOTIDE SEQUENCE [LARGE SCALE GENOMIC DNA]</scope>
    <source>
        <strain evidence="2">cv. HN1</strain>
        <tissue evidence="1">Leaves</tissue>
    </source>
</reference>
<dbReference type="EMBL" id="CM010715">
    <property type="protein sequence ID" value="RZC46665.1"/>
    <property type="molecule type" value="Genomic_DNA"/>
</dbReference>
<accession>A0A4Y7IGU6</accession>